<dbReference type="Proteomes" id="UP000735302">
    <property type="component" value="Unassembled WGS sequence"/>
</dbReference>
<reference evidence="1 2" key="1">
    <citation type="journal article" date="2021" name="Elife">
        <title>Chloroplast acquisition without the gene transfer in kleptoplastic sea slugs, Plakobranchus ocellatus.</title>
        <authorList>
            <person name="Maeda T."/>
            <person name="Takahashi S."/>
            <person name="Yoshida T."/>
            <person name="Shimamura S."/>
            <person name="Takaki Y."/>
            <person name="Nagai Y."/>
            <person name="Toyoda A."/>
            <person name="Suzuki Y."/>
            <person name="Arimoto A."/>
            <person name="Ishii H."/>
            <person name="Satoh N."/>
            <person name="Nishiyama T."/>
            <person name="Hasebe M."/>
            <person name="Maruyama T."/>
            <person name="Minagawa J."/>
            <person name="Obokata J."/>
            <person name="Shigenobu S."/>
        </authorList>
    </citation>
    <scope>NUCLEOTIDE SEQUENCE [LARGE SCALE GENOMIC DNA]</scope>
</reference>
<dbReference type="EMBL" id="BLXT01000942">
    <property type="protein sequence ID" value="GFN81490.1"/>
    <property type="molecule type" value="Genomic_DNA"/>
</dbReference>
<proteinExistence type="predicted"/>
<organism evidence="1 2">
    <name type="scientific">Plakobranchus ocellatus</name>
    <dbReference type="NCBI Taxonomy" id="259542"/>
    <lineage>
        <taxon>Eukaryota</taxon>
        <taxon>Metazoa</taxon>
        <taxon>Spiralia</taxon>
        <taxon>Lophotrochozoa</taxon>
        <taxon>Mollusca</taxon>
        <taxon>Gastropoda</taxon>
        <taxon>Heterobranchia</taxon>
        <taxon>Euthyneura</taxon>
        <taxon>Panpulmonata</taxon>
        <taxon>Sacoglossa</taxon>
        <taxon>Placobranchoidea</taxon>
        <taxon>Plakobranchidae</taxon>
        <taxon>Plakobranchus</taxon>
    </lineage>
</organism>
<dbReference type="AlphaFoldDB" id="A0AAV3YGL2"/>
<evidence type="ECO:0000313" key="1">
    <source>
        <dbReference type="EMBL" id="GFN81490.1"/>
    </source>
</evidence>
<keyword evidence="2" id="KW-1185">Reference proteome</keyword>
<comment type="caution">
    <text evidence="1">The sequence shown here is derived from an EMBL/GenBank/DDBJ whole genome shotgun (WGS) entry which is preliminary data.</text>
</comment>
<gene>
    <name evidence="1" type="ORF">PoB_000799600</name>
</gene>
<evidence type="ECO:0000313" key="2">
    <source>
        <dbReference type="Proteomes" id="UP000735302"/>
    </source>
</evidence>
<accession>A0AAV3YGL2</accession>
<sequence>MEYPCLYSRSFPTEKGMKIHRTKMKYLDNSKDQQRLAQADKTVGKPKPGRGVSGTVVSESVLRSAGTLLSWVRAPPLAPGMTEGLKA</sequence>
<name>A0AAV3YGL2_9GAST</name>
<protein>
    <submittedName>
        <fullName evidence="1">Uncharacterized protein</fullName>
    </submittedName>
</protein>